<name>E0IFH2_9BACL</name>
<dbReference type="EMBL" id="AEDD01000013">
    <property type="protein sequence ID" value="EFM08948.1"/>
    <property type="molecule type" value="Genomic_DNA"/>
</dbReference>
<dbReference type="RefSeq" id="WP_006040396.1">
    <property type="nucleotide sequence ID" value="NZ_AEDD01000013.1"/>
</dbReference>
<organism evidence="2 3">
    <name type="scientific">Paenibacillus curdlanolyticus YK9</name>
    <dbReference type="NCBI Taxonomy" id="717606"/>
    <lineage>
        <taxon>Bacteria</taxon>
        <taxon>Bacillati</taxon>
        <taxon>Bacillota</taxon>
        <taxon>Bacilli</taxon>
        <taxon>Bacillales</taxon>
        <taxon>Paenibacillaceae</taxon>
        <taxon>Paenibacillus</taxon>
    </lineage>
</organism>
<dbReference type="PANTHER" id="PTHR12526">
    <property type="entry name" value="GLYCOSYLTRANSFERASE"/>
    <property type="match status" value="1"/>
</dbReference>
<feature type="domain" description="Glycosyl transferase family 1" evidence="1">
    <location>
        <begin position="168"/>
        <end position="336"/>
    </location>
</feature>
<dbReference type="STRING" id="717606.PaecuDRAFT_4413"/>
<dbReference type="PANTHER" id="PTHR12526:SF630">
    <property type="entry name" value="GLYCOSYLTRANSFERASE"/>
    <property type="match status" value="1"/>
</dbReference>
<dbReference type="Proteomes" id="UP000005387">
    <property type="component" value="Unassembled WGS sequence"/>
</dbReference>
<evidence type="ECO:0000259" key="1">
    <source>
        <dbReference type="Pfam" id="PF00534"/>
    </source>
</evidence>
<dbReference type="Gene3D" id="3.40.50.2000">
    <property type="entry name" value="Glycogen Phosphorylase B"/>
    <property type="match status" value="2"/>
</dbReference>
<dbReference type="Pfam" id="PF00534">
    <property type="entry name" value="Glycos_transf_1"/>
    <property type="match status" value="1"/>
</dbReference>
<gene>
    <name evidence="2" type="ORF">PaecuDRAFT_4413</name>
</gene>
<keyword evidence="3" id="KW-1185">Reference proteome</keyword>
<sequence length="364" mass="41219">MKLLFTYFVPSGGIETLNRLRARVLRRIGIESHLFYLWDGAGVQNLIRTDIPYLISNDDHHIATMLALHQYDAIIVTCDHFLLDRLRGHGYKGPILYEAQGHGTREHALSTTREAYPYIRKHAQAVLGPQTSHLMATFNHFFHDFPRFYMHNPVDTEQFHYRTLPEANPGGAPVLAWIGRLESNKNAPLFLQIAAHLARSVPNLQLWMFVDPSLGEPDQRLLFEKLVRELNLGHRLKLLANVPHHHMSDYLSAVGDSGGFLLSTSGTEGFGYAIAEAMSCRCPVLATDSDGVRHFIEHERTGLFFRTGTVEEGVYYGLQLLTDREATSRMRNAAYHLMKTTFSPDRYCADLTNVLIALGIRPPL</sequence>
<dbReference type="CDD" id="cd03801">
    <property type="entry name" value="GT4_PimA-like"/>
    <property type="match status" value="1"/>
</dbReference>
<evidence type="ECO:0000313" key="3">
    <source>
        <dbReference type="Proteomes" id="UP000005387"/>
    </source>
</evidence>
<keyword evidence="2" id="KW-0808">Transferase</keyword>
<reference evidence="2 3" key="1">
    <citation type="submission" date="2010-07" db="EMBL/GenBank/DDBJ databases">
        <title>The draft genome of Paenibacillus curdlanolyticus YK9.</title>
        <authorList>
            <consortium name="US DOE Joint Genome Institute (JGI-PGF)"/>
            <person name="Lucas S."/>
            <person name="Copeland A."/>
            <person name="Lapidus A."/>
            <person name="Cheng J.-F."/>
            <person name="Bruce D."/>
            <person name="Goodwin L."/>
            <person name="Pitluck S."/>
            <person name="Land M.L."/>
            <person name="Hauser L."/>
            <person name="Chang Y.-J."/>
            <person name="Jeffries C."/>
            <person name="Anderson I.J."/>
            <person name="Johnson E."/>
            <person name="Loganathan U."/>
            <person name="Mulhopadhyay B."/>
            <person name="Kyrpides N."/>
            <person name="Woyke T.J."/>
        </authorList>
    </citation>
    <scope>NUCLEOTIDE SEQUENCE [LARGE SCALE GENOMIC DNA]</scope>
    <source>
        <strain evidence="2 3">YK9</strain>
    </source>
</reference>
<accession>E0IFH2</accession>
<dbReference type="SUPFAM" id="SSF53756">
    <property type="entry name" value="UDP-Glycosyltransferase/glycogen phosphorylase"/>
    <property type="match status" value="1"/>
</dbReference>
<dbReference type="GO" id="GO:0016757">
    <property type="term" value="F:glycosyltransferase activity"/>
    <property type="evidence" value="ECO:0007669"/>
    <property type="project" value="InterPro"/>
</dbReference>
<dbReference type="eggNOG" id="COG0438">
    <property type="taxonomic scope" value="Bacteria"/>
</dbReference>
<evidence type="ECO:0000313" key="2">
    <source>
        <dbReference type="EMBL" id="EFM08948.1"/>
    </source>
</evidence>
<proteinExistence type="predicted"/>
<dbReference type="InterPro" id="IPR001296">
    <property type="entry name" value="Glyco_trans_1"/>
</dbReference>
<dbReference type="AlphaFoldDB" id="E0IFH2"/>
<dbReference type="OrthoDB" id="158463at2"/>
<protein>
    <submittedName>
        <fullName evidence="2">Glycosyl transferase group 1</fullName>
    </submittedName>
</protein>